<comment type="caution">
    <text evidence="1">The sequence shown here is derived from an EMBL/GenBank/DDBJ whole genome shotgun (WGS) entry which is preliminary data.</text>
</comment>
<evidence type="ECO:0000313" key="1">
    <source>
        <dbReference type="EMBL" id="MCO6045215.1"/>
    </source>
</evidence>
<dbReference type="RefSeq" id="WP_252853325.1">
    <property type="nucleotide sequence ID" value="NZ_JAMXLR010000051.1"/>
</dbReference>
<sequence>MTDDASGQPAFDLEERTAKFGEEVIYFVRGIEANHISKPLITQLVRATGSVGANYCEADEASSKKEFRYHISLCKKEATESKQRLRLLVAACPNHREEARRLWSEANELTKVFAAIHRNSKPGDSE</sequence>
<dbReference type="Pfam" id="PF05635">
    <property type="entry name" value="23S_rRNA_IVP"/>
    <property type="match status" value="1"/>
</dbReference>
<dbReference type="AlphaFoldDB" id="A0A9X2FA50"/>
<accession>A0A9X2FA50</accession>
<dbReference type="InterPro" id="IPR012657">
    <property type="entry name" value="23S_rRNA-intervening_sequence"/>
</dbReference>
<dbReference type="NCBIfam" id="TIGR02436">
    <property type="entry name" value="four helix bundle protein"/>
    <property type="match status" value="1"/>
</dbReference>
<dbReference type="Gene3D" id="1.20.1440.60">
    <property type="entry name" value="23S rRNA-intervening sequence"/>
    <property type="match status" value="1"/>
</dbReference>
<dbReference type="InterPro" id="IPR036583">
    <property type="entry name" value="23S_rRNA_IVS_sf"/>
</dbReference>
<gene>
    <name evidence="1" type="ORF">NG895_14985</name>
</gene>
<protein>
    <submittedName>
        <fullName evidence="1">Four helix bundle protein</fullName>
    </submittedName>
</protein>
<reference evidence="1" key="1">
    <citation type="submission" date="2022-06" db="EMBL/GenBank/DDBJ databases">
        <title>Aeoliella straminimaris, a novel planctomycete from sediments.</title>
        <authorList>
            <person name="Vitorino I.R."/>
            <person name="Lage O.M."/>
        </authorList>
    </citation>
    <scope>NUCLEOTIDE SEQUENCE</scope>
    <source>
        <strain evidence="1">ICT_H6.2</strain>
    </source>
</reference>
<keyword evidence="2" id="KW-1185">Reference proteome</keyword>
<dbReference type="EMBL" id="JAMXLR010000051">
    <property type="protein sequence ID" value="MCO6045215.1"/>
    <property type="molecule type" value="Genomic_DNA"/>
</dbReference>
<proteinExistence type="predicted"/>
<evidence type="ECO:0000313" key="2">
    <source>
        <dbReference type="Proteomes" id="UP001155241"/>
    </source>
</evidence>
<name>A0A9X2FA50_9BACT</name>
<organism evidence="1 2">
    <name type="scientific">Aeoliella straminimaris</name>
    <dbReference type="NCBI Taxonomy" id="2954799"/>
    <lineage>
        <taxon>Bacteria</taxon>
        <taxon>Pseudomonadati</taxon>
        <taxon>Planctomycetota</taxon>
        <taxon>Planctomycetia</taxon>
        <taxon>Pirellulales</taxon>
        <taxon>Lacipirellulaceae</taxon>
        <taxon>Aeoliella</taxon>
    </lineage>
</organism>
<dbReference type="SUPFAM" id="SSF158446">
    <property type="entry name" value="IVS-encoded protein-like"/>
    <property type="match status" value="1"/>
</dbReference>
<dbReference type="Proteomes" id="UP001155241">
    <property type="component" value="Unassembled WGS sequence"/>
</dbReference>